<gene>
    <name evidence="2" type="ordered locus">Sput200_3534</name>
</gene>
<dbReference type="HOGENOM" id="CLU_2636070_0_0_6"/>
<dbReference type="EMBL" id="CP002457">
    <property type="protein sequence ID" value="ADV55921.1"/>
    <property type="molecule type" value="Genomic_DNA"/>
</dbReference>
<evidence type="ECO:0000256" key="1">
    <source>
        <dbReference type="SAM" id="Phobius"/>
    </source>
</evidence>
<protein>
    <submittedName>
        <fullName evidence="2">Uncharacterized protein</fullName>
    </submittedName>
</protein>
<keyword evidence="1" id="KW-0472">Membrane</keyword>
<evidence type="ECO:0000313" key="2">
    <source>
        <dbReference type="EMBL" id="ADV55921.1"/>
    </source>
</evidence>
<feature type="transmembrane region" description="Helical" evidence="1">
    <location>
        <begin position="46"/>
        <end position="64"/>
    </location>
</feature>
<organism evidence="2 3">
    <name type="scientific">Shewanella putrefaciens (strain 200)</name>
    <dbReference type="NCBI Taxonomy" id="399804"/>
    <lineage>
        <taxon>Bacteria</taxon>
        <taxon>Pseudomonadati</taxon>
        <taxon>Pseudomonadota</taxon>
        <taxon>Gammaproteobacteria</taxon>
        <taxon>Alteromonadales</taxon>
        <taxon>Shewanellaceae</taxon>
        <taxon>Shewanella</taxon>
    </lineage>
</organism>
<proteinExistence type="predicted"/>
<evidence type="ECO:0000313" key="3">
    <source>
        <dbReference type="Proteomes" id="UP000008209"/>
    </source>
</evidence>
<dbReference type="Proteomes" id="UP000008209">
    <property type="component" value="Chromosome"/>
</dbReference>
<name>E6XPY6_SHEP2</name>
<dbReference type="AlphaFoldDB" id="E6XPY6"/>
<accession>E6XPY6</accession>
<keyword evidence="1" id="KW-0812">Transmembrane</keyword>
<keyword evidence="1" id="KW-1133">Transmembrane helix</keyword>
<sequence length="77" mass="8904">MIKTLVKKELSSVKRFTWELSVTLFTLIWLFYAFVISDTIPKEVGGALLCVLFCWHKIFVYQLAKVFKGSVVENKSN</sequence>
<feature type="transmembrane region" description="Helical" evidence="1">
    <location>
        <begin position="20"/>
        <end position="40"/>
    </location>
</feature>
<reference evidence="2 3" key="1">
    <citation type="submission" date="2011-01" db="EMBL/GenBank/DDBJ databases">
        <title>Complete sequence of Shewanella putrefaciens 200.</title>
        <authorList>
            <consortium name="US DOE Joint Genome Institute"/>
            <person name="Lucas S."/>
            <person name="Copeland A."/>
            <person name="Lapidus A."/>
            <person name="Cheng J.-F."/>
            <person name="Bruce D."/>
            <person name="Goodwin L."/>
            <person name="Pitluck S."/>
            <person name="Munk A.C."/>
            <person name="Detter J.C."/>
            <person name="Han C."/>
            <person name="Tapia R."/>
            <person name="Land M."/>
            <person name="Hauser L."/>
            <person name="Chang Y.-J."/>
            <person name="Jeffries C."/>
            <person name="Kyrpides N."/>
            <person name="Ivanova N."/>
            <person name="Mikhailova N."/>
            <person name="Kolker E."/>
            <person name="Lawrence C."/>
            <person name="McCue L.A."/>
            <person name="DiChristina T."/>
            <person name="Nealson K."/>
            <person name="Fredrickson J.K."/>
            <person name="Woyke T."/>
        </authorList>
    </citation>
    <scope>NUCLEOTIDE SEQUENCE [LARGE SCALE GENOMIC DNA]</scope>
    <source>
        <strain evidence="2 3">200</strain>
    </source>
</reference>
<dbReference type="KEGG" id="shp:Sput200_3534"/>